<sequence length="1298" mass="140131">MSFVPCLQVLILLLSDRLIRSWRITFNSVMAETSRFPKDTNNEPSETQETMSNSTSKRTSDSSNEKTSVEKVPYHKLFSFADPADYALMVIGTITAVGSGLCLPLMTVLFGELANSFGQNAETKRVVNEVSKVSLKYVYLALGSGVAASSQVACWMITGERQAARIRNLYLRAILRQDIGYFDKETNIGEIIERMSTDTIIIQDAMGQKVGKFLQLSASFFGGFVIAFTKGWLLTTVLLSAIPLLVISAASMSVLMAKLTSRGQAAYSAAAIVVEQTLGSIRTVASFTGERQAVEKYEKSLNRAYEAGVQEGLAAGLGSGIFMLVLFSSYALGLWFGARMIIDKGYTGGEVLNVVMAVLSGSFSLGQVSPCLSAFAAGQVAAFKMFQTIYRRPGIDPYNMKGMVLNDINGDVELKDVHFSYPSRPDERIFNGFSLTVLNGTTLALVGQSGSGKSTVINLVERFYDPQAGEVLIDGINIKEFQLRWIRGKIGLVSQEPVLFASSIKDNIAYGKDRATLEEIKAAAEHANAAKFIDQMPQGLNTMVGANGTQLSGGQKQRIALARAILKDPRILLLDEATSALDAESERTVQEALDRVMISRTTIVVAHRLSTVKNADSIAVVHQGKIIEKGSHSELTRNPYGAYSQLIQLQEFNKEPVSAGSDKVATERISSLRSISQGSSGTGNSSRHSFTTSAGLPTAANVTPPSLQHNVEHKVSLYRLACLNKPETPELVLGSLAAMVNGAILPLLGLLLSSMIKAFYEPPHKLRNDSKFWACMFVVLGMASLLATPLRTYFFAVAGCKLIKRIRLMCFEKVVHMEISWFDRTENSSSAVGSRLSVDATSVRNLVGESLAILVQNISTAIAGLIIGFGASWELSLIVLLMLPLIGLNGYLHMKFITGFSADTKKLYEDATQVASDAVGSIRTVASFCAEEKVMELHQEKCEAPVRLGTKQGLISGAGYGTSLFFLYSVYAAGYYAGARLVDAGKINFGDVFRVFLGLSMTAIAISQSGALAPDSGKANAGAASIFALLDQKSRIDSSDSSGMTLENVNGYIVFQHVSFRYPCRPDVQIFKDLCLAIHSGKTVAIIGESGSGKSTIISLLQRFYDPDSGQITLDGVGIQKLNLKWFRQQIGLVSQEPVLFNDTIRANIAYGKEGNATEAEVVAAAELANAHKFISGMQKGYETIVGERGIQLSGGQKQRVAIARAIVKAPKILLLDEATSALDAESEKVVQDALDRVVVDRTTIVVAHRLSTIRNADVIAVVRNGVVVEKGRHESLINKRDGVYASLVALHGDGVSS</sequence>
<evidence type="ECO:0000256" key="1">
    <source>
        <dbReference type="ARBA" id="ARBA00004651"/>
    </source>
</evidence>
<feature type="transmembrane region" description="Helical" evidence="12">
    <location>
        <begin position="313"/>
        <end position="336"/>
    </location>
</feature>
<proteinExistence type="inferred from homology"/>
<dbReference type="PANTHER" id="PTHR43394:SF16">
    <property type="entry name" value="ABC TRANSPORTER B FAMILY MEMBER 4-LIKE ISOFORM X1"/>
    <property type="match status" value="1"/>
</dbReference>
<dbReference type="InterPro" id="IPR039421">
    <property type="entry name" value="Type_1_exporter"/>
</dbReference>
<dbReference type="FunFam" id="1.20.1560.10:FF:000009">
    <property type="entry name" value="ABC transporter B family member 1"/>
    <property type="match status" value="1"/>
</dbReference>
<evidence type="ECO:0000256" key="8">
    <source>
        <dbReference type="ARBA" id="ARBA00022989"/>
    </source>
</evidence>
<dbReference type="CDD" id="cd18578">
    <property type="entry name" value="ABC_6TM_Pgp_ABCB1_D2_like"/>
    <property type="match status" value="1"/>
</dbReference>
<keyword evidence="9 12" id="KW-0472">Membrane</keyword>
<dbReference type="SMART" id="SM00382">
    <property type="entry name" value="AAA"/>
    <property type="match status" value="2"/>
</dbReference>
<evidence type="ECO:0000256" key="7">
    <source>
        <dbReference type="ARBA" id="ARBA00022840"/>
    </source>
</evidence>
<feature type="domain" description="ABC transporter" evidence="14">
    <location>
        <begin position="412"/>
        <end position="648"/>
    </location>
</feature>
<evidence type="ECO:0000256" key="3">
    <source>
        <dbReference type="ARBA" id="ARBA00022448"/>
    </source>
</evidence>
<feature type="transmembrane region" description="Helical" evidence="12">
    <location>
        <begin position="875"/>
        <end position="892"/>
    </location>
</feature>
<dbReference type="InterPro" id="IPR036640">
    <property type="entry name" value="ABC1_TM_sf"/>
</dbReference>
<dbReference type="GO" id="GO:0010328">
    <property type="term" value="F:auxin influx transmembrane transporter activity"/>
    <property type="evidence" value="ECO:0007669"/>
    <property type="project" value="UniProtKB-ARBA"/>
</dbReference>
<dbReference type="GO" id="GO:0015421">
    <property type="term" value="F:ABC-type oligopeptide transporter activity"/>
    <property type="evidence" value="ECO:0007669"/>
    <property type="project" value="TreeGrafter"/>
</dbReference>
<evidence type="ECO:0000256" key="10">
    <source>
        <dbReference type="ARBA" id="ARBA00023180"/>
    </source>
</evidence>
<evidence type="ECO:0000259" key="15">
    <source>
        <dbReference type="PROSITE" id="PS50929"/>
    </source>
</evidence>
<evidence type="ECO:0000256" key="4">
    <source>
        <dbReference type="ARBA" id="ARBA00022692"/>
    </source>
</evidence>
<evidence type="ECO:0000256" key="9">
    <source>
        <dbReference type="ARBA" id="ARBA00023136"/>
    </source>
</evidence>
<keyword evidence="7" id="KW-0067">ATP-binding</keyword>
<dbReference type="GO" id="GO:0005524">
    <property type="term" value="F:ATP binding"/>
    <property type="evidence" value="ECO:0007669"/>
    <property type="project" value="UniProtKB-KW"/>
</dbReference>
<feature type="domain" description="ABC transmembrane type-1" evidence="15">
    <location>
        <begin position="732"/>
        <end position="1018"/>
    </location>
</feature>
<evidence type="ECO:0000256" key="2">
    <source>
        <dbReference type="ARBA" id="ARBA00007577"/>
    </source>
</evidence>
<dbReference type="Pfam" id="PF00664">
    <property type="entry name" value="ABC_membrane"/>
    <property type="match status" value="2"/>
</dbReference>
<feature type="transmembrane region" description="Helical" evidence="12">
    <location>
        <begin position="238"/>
        <end position="257"/>
    </location>
</feature>
<keyword evidence="4 12" id="KW-0812">Transmembrane</keyword>
<dbReference type="InterPro" id="IPR027417">
    <property type="entry name" value="P-loop_NTPase"/>
</dbReference>
<comment type="similarity">
    <text evidence="2">Belongs to the ABC transporter superfamily. ABCB family. Multidrug resistance exporter (TC 3.A.1.201) subfamily.</text>
</comment>
<dbReference type="CDD" id="cd03249">
    <property type="entry name" value="ABC_MTABC3_MDL1_MDL2"/>
    <property type="match status" value="2"/>
</dbReference>
<feature type="domain" description="ABC transmembrane type-1" evidence="15">
    <location>
        <begin position="90"/>
        <end position="377"/>
    </location>
</feature>
<dbReference type="SUPFAM" id="SSF90123">
    <property type="entry name" value="ABC transporter transmembrane region"/>
    <property type="match status" value="2"/>
</dbReference>
<dbReference type="PROSITE" id="PS50893">
    <property type="entry name" value="ABC_TRANSPORTER_2"/>
    <property type="match status" value="2"/>
</dbReference>
<reference evidence="16" key="2">
    <citation type="journal article" date="2024" name="Plant">
        <title>Genomic evolution and insights into agronomic trait innovations of Sesamum species.</title>
        <authorList>
            <person name="Miao H."/>
            <person name="Wang L."/>
            <person name="Qu L."/>
            <person name="Liu H."/>
            <person name="Sun Y."/>
            <person name="Le M."/>
            <person name="Wang Q."/>
            <person name="Wei S."/>
            <person name="Zheng Y."/>
            <person name="Lin W."/>
            <person name="Duan Y."/>
            <person name="Cao H."/>
            <person name="Xiong S."/>
            <person name="Wang X."/>
            <person name="Wei L."/>
            <person name="Li C."/>
            <person name="Ma Q."/>
            <person name="Ju M."/>
            <person name="Zhao R."/>
            <person name="Li G."/>
            <person name="Mu C."/>
            <person name="Tian Q."/>
            <person name="Mei H."/>
            <person name="Zhang T."/>
            <person name="Gao T."/>
            <person name="Zhang H."/>
        </authorList>
    </citation>
    <scope>NUCLEOTIDE SEQUENCE</scope>
    <source>
        <strain evidence="16">3651</strain>
    </source>
</reference>
<feature type="transmembrane region" description="Helical" evidence="12">
    <location>
        <begin position="731"/>
        <end position="752"/>
    </location>
</feature>
<comment type="subcellular location">
    <subcellularLocation>
        <location evidence="1">Cell membrane</location>
        <topology evidence="1">Multi-pass membrane protein</topology>
    </subcellularLocation>
</comment>
<feature type="chain" id="PRO_5042161769" evidence="13">
    <location>
        <begin position="22"/>
        <end position="1298"/>
    </location>
</feature>
<dbReference type="InterPro" id="IPR003593">
    <property type="entry name" value="AAA+_ATPase"/>
</dbReference>
<evidence type="ECO:0000313" key="16">
    <source>
        <dbReference type="EMBL" id="KAK4419593.1"/>
    </source>
</evidence>
<dbReference type="GO" id="GO:0010329">
    <property type="term" value="F:auxin efflux transmembrane transporter activity"/>
    <property type="evidence" value="ECO:0007669"/>
    <property type="project" value="UniProtKB-ARBA"/>
</dbReference>
<dbReference type="GO" id="GO:0090374">
    <property type="term" value="P:oligopeptide export from mitochondrion"/>
    <property type="evidence" value="ECO:0007669"/>
    <property type="project" value="TreeGrafter"/>
</dbReference>
<feature type="transmembrane region" description="Helical" evidence="12">
    <location>
        <begin position="213"/>
        <end position="232"/>
    </location>
</feature>
<feature type="compositionally biased region" description="Polar residues" evidence="11">
    <location>
        <begin position="42"/>
        <end position="51"/>
    </location>
</feature>
<dbReference type="GO" id="GO:0016887">
    <property type="term" value="F:ATP hydrolysis activity"/>
    <property type="evidence" value="ECO:0007669"/>
    <property type="project" value="InterPro"/>
</dbReference>
<accession>A0AAE1XY34</accession>
<keyword evidence="6" id="KW-0547">Nucleotide-binding</keyword>
<protein>
    <submittedName>
        <fullName evidence="16">ABC transporter B family member 11</fullName>
    </submittedName>
</protein>
<evidence type="ECO:0000256" key="5">
    <source>
        <dbReference type="ARBA" id="ARBA00022737"/>
    </source>
</evidence>
<keyword evidence="17" id="KW-1185">Reference proteome</keyword>
<feature type="transmembrane region" description="Helical" evidence="12">
    <location>
        <begin position="86"/>
        <end position="110"/>
    </location>
</feature>
<dbReference type="FunFam" id="1.20.1560.10:FF:000044">
    <property type="entry name" value="ABC transporter B family member 9"/>
    <property type="match status" value="1"/>
</dbReference>
<reference evidence="16" key="1">
    <citation type="submission" date="2020-06" db="EMBL/GenBank/DDBJ databases">
        <authorList>
            <person name="Li T."/>
            <person name="Hu X."/>
            <person name="Zhang T."/>
            <person name="Song X."/>
            <person name="Zhang H."/>
            <person name="Dai N."/>
            <person name="Sheng W."/>
            <person name="Hou X."/>
            <person name="Wei L."/>
        </authorList>
    </citation>
    <scope>NUCLEOTIDE SEQUENCE</scope>
    <source>
        <strain evidence="16">3651</strain>
        <tissue evidence="16">Leaf</tissue>
    </source>
</reference>
<feature type="transmembrane region" description="Helical" evidence="12">
    <location>
        <begin position="356"/>
        <end position="383"/>
    </location>
</feature>
<dbReference type="Pfam" id="PF00005">
    <property type="entry name" value="ABC_tran"/>
    <property type="match status" value="2"/>
</dbReference>
<dbReference type="FunFam" id="3.40.50.300:FF:000066">
    <property type="entry name" value="ABC transporter B family member 1"/>
    <property type="match status" value="2"/>
</dbReference>
<evidence type="ECO:0000256" key="11">
    <source>
        <dbReference type="SAM" id="MobiDB-lite"/>
    </source>
</evidence>
<dbReference type="Gene3D" id="3.40.50.300">
    <property type="entry name" value="P-loop containing nucleotide triphosphate hydrolases"/>
    <property type="match status" value="2"/>
</dbReference>
<dbReference type="PROSITE" id="PS00211">
    <property type="entry name" value="ABC_TRANSPORTER_1"/>
    <property type="match status" value="2"/>
</dbReference>
<gene>
    <name evidence="16" type="ORF">Salat_2372200</name>
</gene>
<dbReference type="CDD" id="cd18577">
    <property type="entry name" value="ABC_6TM_Pgp_ABCB1_D1_like"/>
    <property type="match status" value="1"/>
</dbReference>
<keyword evidence="5" id="KW-0677">Repeat</keyword>
<feature type="compositionally biased region" description="Basic and acidic residues" evidence="11">
    <location>
        <begin position="58"/>
        <end position="67"/>
    </location>
</feature>
<dbReference type="InterPro" id="IPR003439">
    <property type="entry name" value="ABC_transporter-like_ATP-bd"/>
</dbReference>
<dbReference type="PANTHER" id="PTHR43394">
    <property type="entry name" value="ATP-DEPENDENT PERMEASE MDL1, MITOCHONDRIAL"/>
    <property type="match status" value="1"/>
</dbReference>
<evidence type="ECO:0000256" key="6">
    <source>
        <dbReference type="ARBA" id="ARBA00022741"/>
    </source>
</evidence>
<comment type="caution">
    <text evidence="16">The sequence shown here is derived from an EMBL/GenBank/DDBJ whole genome shotgun (WGS) entry which is preliminary data.</text>
</comment>
<evidence type="ECO:0000256" key="13">
    <source>
        <dbReference type="SAM" id="SignalP"/>
    </source>
</evidence>
<dbReference type="GO" id="GO:0005886">
    <property type="term" value="C:plasma membrane"/>
    <property type="evidence" value="ECO:0007669"/>
    <property type="project" value="UniProtKB-SubCell"/>
</dbReference>
<keyword evidence="10" id="KW-0325">Glycoprotein</keyword>
<dbReference type="InterPro" id="IPR017871">
    <property type="entry name" value="ABC_transporter-like_CS"/>
</dbReference>
<dbReference type="SUPFAM" id="SSF52540">
    <property type="entry name" value="P-loop containing nucleoside triphosphate hydrolases"/>
    <property type="match status" value="2"/>
</dbReference>
<dbReference type="PROSITE" id="PS50929">
    <property type="entry name" value="ABC_TM1F"/>
    <property type="match status" value="2"/>
</dbReference>
<feature type="transmembrane region" description="Helical" evidence="12">
    <location>
        <begin position="772"/>
        <end position="799"/>
    </location>
</feature>
<feature type="compositionally biased region" description="Polar residues" evidence="11">
    <location>
        <begin position="682"/>
        <end position="695"/>
    </location>
</feature>
<evidence type="ECO:0000259" key="14">
    <source>
        <dbReference type="PROSITE" id="PS50893"/>
    </source>
</evidence>
<name>A0AAE1XY34_9LAMI</name>
<keyword evidence="13" id="KW-0732">Signal</keyword>
<feature type="signal peptide" evidence="13">
    <location>
        <begin position="1"/>
        <end position="21"/>
    </location>
</feature>
<keyword evidence="3" id="KW-0813">Transport</keyword>
<dbReference type="InterPro" id="IPR011527">
    <property type="entry name" value="ABC1_TM_dom"/>
</dbReference>
<dbReference type="GO" id="GO:0005743">
    <property type="term" value="C:mitochondrial inner membrane"/>
    <property type="evidence" value="ECO:0007669"/>
    <property type="project" value="TreeGrafter"/>
</dbReference>
<evidence type="ECO:0000256" key="12">
    <source>
        <dbReference type="SAM" id="Phobius"/>
    </source>
</evidence>
<dbReference type="EMBL" id="JACGWO010000009">
    <property type="protein sequence ID" value="KAK4419593.1"/>
    <property type="molecule type" value="Genomic_DNA"/>
</dbReference>
<evidence type="ECO:0000313" key="17">
    <source>
        <dbReference type="Proteomes" id="UP001293254"/>
    </source>
</evidence>
<organism evidence="16 17">
    <name type="scientific">Sesamum alatum</name>
    <dbReference type="NCBI Taxonomy" id="300844"/>
    <lineage>
        <taxon>Eukaryota</taxon>
        <taxon>Viridiplantae</taxon>
        <taxon>Streptophyta</taxon>
        <taxon>Embryophyta</taxon>
        <taxon>Tracheophyta</taxon>
        <taxon>Spermatophyta</taxon>
        <taxon>Magnoliopsida</taxon>
        <taxon>eudicotyledons</taxon>
        <taxon>Gunneridae</taxon>
        <taxon>Pentapetalae</taxon>
        <taxon>asterids</taxon>
        <taxon>lamiids</taxon>
        <taxon>Lamiales</taxon>
        <taxon>Pedaliaceae</taxon>
        <taxon>Sesamum</taxon>
    </lineage>
</organism>
<keyword evidence="8 12" id="KW-1133">Transmembrane helix</keyword>
<dbReference type="Gene3D" id="1.20.1560.10">
    <property type="entry name" value="ABC transporter type 1, transmembrane domain"/>
    <property type="match status" value="1"/>
</dbReference>
<feature type="region of interest" description="Disordered" evidence="11">
    <location>
        <begin position="672"/>
        <end position="695"/>
    </location>
</feature>
<feature type="domain" description="ABC transporter" evidence="14">
    <location>
        <begin position="1053"/>
        <end position="1290"/>
    </location>
</feature>
<feature type="region of interest" description="Disordered" evidence="11">
    <location>
        <begin position="35"/>
        <end position="67"/>
    </location>
</feature>
<dbReference type="Proteomes" id="UP001293254">
    <property type="component" value="Unassembled WGS sequence"/>
</dbReference>